<sequence>MRRSIAMRARNLVIGCLLVAGPVAAQDIGRVVELPAHRSFMAVRGEAVLAPFTTDGCSGGLSAGWTLVAETFPDFAAAQGDVPPWEACCIIHDRAYHDGGGAEDAEASYDARVQADEELRSCVRETGESHLEALAIRYDTTPETVRRAYGTIADAMYMAVRFGGGPCSGLPWRWGYGYPQCTPFDLALPARE</sequence>
<comment type="caution">
    <text evidence="2">The sequence shown here is derived from an EMBL/GenBank/DDBJ whole genome shotgun (WGS) entry which is preliminary data.</text>
</comment>
<feature type="chain" id="PRO_5025485482" description="Phospholipase A2" evidence="1">
    <location>
        <begin position="26"/>
        <end position="192"/>
    </location>
</feature>
<feature type="signal peptide" evidence="1">
    <location>
        <begin position="1"/>
        <end position="25"/>
    </location>
</feature>
<evidence type="ECO:0000313" key="2">
    <source>
        <dbReference type="EMBL" id="NDW45255.1"/>
    </source>
</evidence>
<dbReference type="EMBL" id="JAAGOX010000011">
    <property type="protein sequence ID" value="NDW45255.1"/>
    <property type="molecule type" value="Genomic_DNA"/>
</dbReference>
<organism evidence="2">
    <name type="scientific">Ruegeria sp. PrR005</name>
    <dbReference type="NCBI Taxonomy" id="2706882"/>
    <lineage>
        <taxon>Bacteria</taxon>
        <taxon>Pseudomonadati</taxon>
        <taxon>Pseudomonadota</taxon>
        <taxon>Alphaproteobacteria</taxon>
        <taxon>Rhodobacterales</taxon>
        <taxon>Roseobacteraceae</taxon>
        <taxon>Ruegeria</taxon>
    </lineage>
</organism>
<name>A0A6B2NTP0_9RHOB</name>
<dbReference type="AlphaFoldDB" id="A0A6B2NTP0"/>
<keyword evidence="1" id="KW-0732">Signal</keyword>
<evidence type="ECO:0008006" key="3">
    <source>
        <dbReference type="Google" id="ProtNLM"/>
    </source>
</evidence>
<proteinExistence type="predicted"/>
<reference evidence="2" key="1">
    <citation type="submission" date="2020-02" db="EMBL/GenBank/DDBJ databases">
        <title>Delineation of the pyrene-degrading pathway in Roseobacter clade bacteria by genomic analysis.</title>
        <authorList>
            <person name="Zhou H."/>
            <person name="Wang H."/>
        </authorList>
    </citation>
    <scope>NUCLEOTIDE SEQUENCE</scope>
    <source>
        <strain evidence="2">PrR005</strain>
    </source>
</reference>
<gene>
    <name evidence="2" type="ORF">G0P99_09805</name>
</gene>
<protein>
    <recommendedName>
        <fullName evidence="3">Phospholipase A2</fullName>
    </recommendedName>
</protein>
<accession>A0A6B2NTP0</accession>
<evidence type="ECO:0000256" key="1">
    <source>
        <dbReference type="SAM" id="SignalP"/>
    </source>
</evidence>